<comment type="similarity">
    <text evidence="1 7">Belongs to the universal ribosomal protein uS4 family.</text>
</comment>
<evidence type="ECO:0000313" key="12">
    <source>
        <dbReference type="Proteomes" id="UP000245383"/>
    </source>
</evidence>
<name>A0A2T9YEX6_9FUNG</name>
<dbReference type="CDD" id="cd00165">
    <property type="entry name" value="S4"/>
    <property type="match status" value="1"/>
</dbReference>
<feature type="region of interest" description="Disordered" evidence="8">
    <location>
        <begin position="161"/>
        <end position="190"/>
    </location>
</feature>
<evidence type="ECO:0000259" key="9">
    <source>
        <dbReference type="SMART" id="SM00363"/>
    </source>
</evidence>
<dbReference type="Proteomes" id="UP000245383">
    <property type="component" value="Unassembled WGS sequence"/>
</dbReference>
<keyword evidence="2 6" id="KW-0699">rRNA-binding</keyword>
<protein>
    <submittedName>
        <fullName evidence="11">Uncharacterized protein</fullName>
    </submittedName>
</protein>
<dbReference type="SMART" id="SM00363">
    <property type="entry name" value="S4"/>
    <property type="match status" value="1"/>
</dbReference>
<dbReference type="Gene3D" id="3.10.290.10">
    <property type="entry name" value="RNA-binding S4 domain"/>
    <property type="match status" value="1"/>
</dbReference>
<comment type="caution">
    <text evidence="11">The sequence shown here is derived from an EMBL/GenBank/DDBJ whole genome shotgun (WGS) entry which is preliminary data.</text>
</comment>
<dbReference type="STRING" id="133385.A0A2T9YEX6"/>
<evidence type="ECO:0000256" key="8">
    <source>
        <dbReference type="SAM" id="MobiDB-lite"/>
    </source>
</evidence>
<dbReference type="InterPro" id="IPR018079">
    <property type="entry name" value="Ribosomal_uS4_CS"/>
</dbReference>
<gene>
    <name evidence="11" type="ORF">BB561_004664</name>
</gene>
<dbReference type="NCBIfam" id="TIGR01018">
    <property type="entry name" value="uS4_arch"/>
    <property type="match status" value="1"/>
</dbReference>
<sequence>MPERNYSKTNKVPRRPFEKERLDQELRLCGEYGLKNKREIWRVAYTLSNIRRAARELLKLDSKDPRRLFEGNALIRRLIRIGVLDETKSKLDYVLSLRIEDFLERRLQTQVFKAGLAKSIHHARILIRQRHIRVGRQLVTIPSFIVRLESQRHIDFALTSPFGGGRPGRNKRKKLRNASSADAADEEDEE</sequence>
<keyword evidence="12" id="KW-1185">Reference proteome</keyword>
<feature type="domain" description="Small ribosomal subunit protein uS4 N-terminal" evidence="10">
    <location>
        <begin position="4"/>
        <end position="104"/>
    </location>
</feature>
<evidence type="ECO:0000313" key="11">
    <source>
        <dbReference type="EMBL" id="PVU90897.1"/>
    </source>
</evidence>
<dbReference type="InterPro" id="IPR022801">
    <property type="entry name" value="Ribosomal_uS4"/>
</dbReference>
<dbReference type="Pfam" id="PF00163">
    <property type="entry name" value="Ribosomal_S4"/>
    <property type="match status" value="1"/>
</dbReference>
<dbReference type="InterPro" id="IPR005710">
    <property type="entry name" value="Ribosomal_uS4_euk/arc"/>
</dbReference>
<dbReference type="PANTHER" id="PTHR11831:SF5">
    <property type="entry name" value="40S RIBOSOMAL PROTEIN S9"/>
    <property type="match status" value="1"/>
</dbReference>
<evidence type="ECO:0000256" key="4">
    <source>
        <dbReference type="ARBA" id="ARBA00022980"/>
    </source>
</evidence>
<dbReference type="GO" id="GO:0019843">
    <property type="term" value="F:rRNA binding"/>
    <property type="evidence" value="ECO:0007669"/>
    <property type="project" value="UniProtKB-KW"/>
</dbReference>
<dbReference type="GO" id="GO:0042274">
    <property type="term" value="P:ribosomal small subunit biogenesis"/>
    <property type="evidence" value="ECO:0007669"/>
    <property type="project" value="TreeGrafter"/>
</dbReference>
<evidence type="ECO:0000256" key="1">
    <source>
        <dbReference type="ARBA" id="ARBA00007465"/>
    </source>
</evidence>
<feature type="domain" description="RNA-binding S4" evidence="9">
    <location>
        <begin position="105"/>
        <end position="169"/>
    </location>
</feature>
<keyword evidence="3 6" id="KW-0694">RNA-binding</keyword>
<accession>A0A2T9YEX6</accession>
<dbReference type="SMART" id="SM01390">
    <property type="entry name" value="Ribosomal_S4"/>
    <property type="match status" value="1"/>
</dbReference>
<evidence type="ECO:0000256" key="5">
    <source>
        <dbReference type="ARBA" id="ARBA00023274"/>
    </source>
</evidence>
<evidence type="ECO:0000256" key="3">
    <source>
        <dbReference type="ARBA" id="ARBA00022884"/>
    </source>
</evidence>
<proteinExistence type="inferred from homology"/>
<dbReference type="NCBIfam" id="NF003139">
    <property type="entry name" value="PRK04051.1"/>
    <property type="match status" value="1"/>
</dbReference>
<dbReference type="PROSITE" id="PS00632">
    <property type="entry name" value="RIBOSOMAL_S4"/>
    <property type="match status" value="1"/>
</dbReference>
<dbReference type="InterPro" id="IPR001912">
    <property type="entry name" value="Ribosomal_uS4_N"/>
</dbReference>
<dbReference type="SUPFAM" id="SSF55174">
    <property type="entry name" value="Alpha-L RNA-binding motif"/>
    <property type="match status" value="1"/>
</dbReference>
<dbReference type="Pfam" id="PF01479">
    <property type="entry name" value="S4"/>
    <property type="match status" value="1"/>
</dbReference>
<keyword evidence="4 7" id="KW-0689">Ribosomal protein</keyword>
<dbReference type="OrthoDB" id="1697570at2759"/>
<dbReference type="GO" id="GO:0003735">
    <property type="term" value="F:structural constituent of ribosome"/>
    <property type="evidence" value="ECO:0007669"/>
    <property type="project" value="InterPro"/>
</dbReference>
<evidence type="ECO:0000256" key="7">
    <source>
        <dbReference type="RuleBase" id="RU003699"/>
    </source>
</evidence>
<dbReference type="InterPro" id="IPR002942">
    <property type="entry name" value="S4_RNA-bd"/>
</dbReference>
<dbReference type="FunFam" id="3.10.290.10:FF:000021">
    <property type="entry name" value="40S ribosomal protein S9"/>
    <property type="match status" value="1"/>
</dbReference>
<dbReference type="EMBL" id="MBFR01000231">
    <property type="protein sequence ID" value="PVU90897.1"/>
    <property type="molecule type" value="Genomic_DNA"/>
</dbReference>
<dbReference type="GO" id="GO:0006412">
    <property type="term" value="P:translation"/>
    <property type="evidence" value="ECO:0007669"/>
    <property type="project" value="InterPro"/>
</dbReference>
<dbReference type="AlphaFoldDB" id="A0A2T9YEX6"/>
<organism evidence="11 12">
    <name type="scientific">Smittium simulii</name>
    <dbReference type="NCBI Taxonomy" id="133385"/>
    <lineage>
        <taxon>Eukaryota</taxon>
        <taxon>Fungi</taxon>
        <taxon>Fungi incertae sedis</taxon>
        <taxon>Zoopagomycota</taxon>
        <taxon>Kickxellomycotina</taxon>
        <taxon>Harpellomycetes</taxon>
        <taxon>Harpellales</taxon>
        <taxon>Legeriomycetaceae</taxon>
        <taxon>Smittium</taxon>
    </lineage>
</organism>
<dbReference type="InterPro" id="IPR036986">
    <property type="entry name" value="S4_RNA-bd_sf"/>
</dbReference>
<reference evidence="11 12" key="1">
    <citation type="journal article" date="2018" name="MBio">
        <title>Comparative Genomics Reveals the Core Gene Toolbox for the Fungus-Insect Symbiosis.</title>
        <authorList>
            <person name="Wang Y."/>
            <person name="Stata M."/>
            <person name="Wang W."/>
            <person name="Stajich J.E."/>
            <person name="White M.M."/>
            <person name="Moncalvo J.M."/>
        </authorList>
    </citation>
    <scope>NUCLEOTIDE SEQUENCE [LARGE SCALE GENOMIC DNA]</scope>
    <source>
        <strain evidence="11 12">SWE-8-4</strain>
    </source>
</reference>
<evidence type="ECO:0000259" key="10">
    <source>
        <dbReference type="SMART" id="SM01390"/>
    </source>
</evidence>
<keyword evidence="5 7" id="KW-0687">Ribonucleoprotein</keyword>
<evidence type="ECO:0000256" key="6">
    <source>
        <dbReference type="PROSITE-ProRule" id="PRU00182"/>
    </source>
</evidence>
<evidence type="ECO:0000256" key="2">
    <source>
        <dbReference type="ARBA" id="ARBA00022730"/>
    </source>
</evidence>
<dbReference type="PANTHER" id="PTHR11831">
    <property type="entry name" value="30S 40S RIBOSOMAL PROTEIN"/>
    <property type="match status" value="1"/>
</dbReference>
<dbReference type="PROSITE" id="PS50889">
    <property type="entry name" value="S4"/>
    <property type="match status" value="1"/>
</dbReference>
<dbReference type="GO" id="GO:0022627">
    <property type="term" value="C:cytosolic small ribosomal subunit"/>
    <property type="evidence" value="ECO:0007669"/>
    <property type="project" value="TreeGrafter"/>
</dbReference>